<organism evidence="1 2">
    <name type="scientific">Rhododendron molle</name>
    <name type="common">Chinese azalea</name>
    <name type="synonym">Azalea mollis</name>
    <dbReference type="NCBI Taxonomy" id="49168"/>
    <lineage>
        <taxon>Eukaryota</taxon>
        <taxon>Viridiplantae</taxon>
        <taxon>Streptophyta</taxon>
        <taxon>Embryophyta</taxon>
        <taxon>Tracheophyta</taxon>
        <taxon>Spermatophyta</taxon>
        <taxon>Magnoliopsida</taxon>
        <taxon>eudicotyledons</taxon>
        <taxon>Gunneridae</taxon>
        <taxon>Pentapetalae</taxon>
        <taxon>asterids</taxon>
        <taxon>Ericales</taxon>
        <taxon>Ericaceae</taxon>
        <taxon>Ericoideae</taxon>
        <taxon>Rhodoreae</taxon>
        <taxon>Rhododendron</taxon>
    </lineage>
</organism>
<evidence type="ECO:0000313" key="1">
    <source>
        <dbReference type="EMBL" id="KAI8548805.1"/>
    </source>
</evidence>
<dbReference type="EMBL" id="CM046394">
    <property type="protein sequence ID" value="KAI8548805.1"/>
    <property type="molecule type" value="Genomic_DNA"/>
</dbReference>
<evidence type="ECO:0000313" key="2">
    <source>
        <dbReference type="Proteomes" id="UP001062846"/>
    </source>
</evidence>
<protein>
    <submittedName>
        <fullName evidence="1">Uncharacterized protein</fullName>
    </submittedName>
</protein>
<dbReference type="Proteomes" id="UP001062846">
    <property type="component" value="Chromosome 7"/>
</dbReference>
<name>A0ACC0N6K5_RHOML</name>
<accession>A0ACC0N6K5</accession>
<proteinExistence type="predicted"/>
<keyword evidence="2" id="KW-1185">Reference proteome</keyword>
<sequence>MYIVGFVILHSVVSYLLLELMTTDMYPGEEEDDDSSLPSSVEVLPLISFPNGQLAKSLSICAICLEHFQPEERCRVFPACKHMFHAQCIDLWLAKRLTCPVCRAPCRIEVTPNTSSGSADQNNMSYHVFRSASVLSQYFWC</sequence>
<comment type="caution">
    <text evidence="1">The sequence shown here is derived from an EMBL/GenBank/DDBJ whole genome shotgun (WGS) entry which is preliminary data.</text>
</comment>
<reference evidence="1" key="1">
    <citation type="submission" date="2022-02" db="EMBL/GenBank/DDBJ databases">
        <title>Plant Genome Project.</title>
        <authorList>
            <person name="Zhang R.-G."/>
        </authorList>
    </citation>
    <scope>NUCLEOTIDE SEQUENCE</scope>
    <source>
        <strain evidence="1">AT1</strain>
    </source>
</reference>
<gene>
    <name evidence="1" type="ORF">RHMOL_Rhmol07G0303100</name>
</gene>